<organism evidence="3 4">
    <name type="scientific">Flavobacterium suaedae</name>
    <dbReference type="NCBI Taxonomy" id="1767027"/>
    <lineage>
        <taxon>Bacteria</taxon>
        <taxon>Pseudomonadati</taxon>
        <taxon>Bacteroidota</taxon>
        <taxon>Flavobacteriia</taxon>
        <taxon>Flavobacteriales</taxon>
        <taxon>Flavobacteriaceae</taxon>
        <taxon>Flavobacterium</taxon>
    </lineage>
</organism>
<dbReference type="Gene3D" id="2.60.120.260">
    <property type="entry name" value="Galactose-binding domain-like"/>
    <property type="match status" value="1"/>
</dbReference>
<dbReference type="Gene3D" id="2.60.120.200">
    <property type="match status" value="1"/>
</dbReference>
<comment type="caution">
    <text evidence="3">The sequence shown here is derived from an EMBL/GenBank/DDBJ whole genome shotgun (WGS) entry which is preliminary data.</text>
</comment>
<dbReference type="NCBIfam" id="NF033708">
    <property type="entry name" value="T9SS_Cterm_ChiA"/>
    <property type="match status" value="1"/>
</dbReference>
<dbReference type="InterPro" id="IPR001322">
    <property type="entry name" value="Lamin_tail_dom"/>
</dbReference>
<dbReference type="NCBIfam" id="NF038128">
    <property type="entry name" value="choice_anch_J"/>
    <property type="match status" value="1"/>
</dbReference>
<dbReference type="SUPFAM" id="SSF49265">
    <property type="entry name" value="Fibronectin type III"/>
    <property type="match status" value="1"/>
</dbReference>
<dbReference type="Proteomes" id="UP000615760">
    <property type="component" value="Unassembled WGS sequence"/>
</dbReference>
<reference evidence="4" key="1">
    <citation type="journal article" date="2019" name="Int. J. Syst. Evol. Microbiol.">
        <title>The Global Catalogue of Microorganisms (GCM) 10K type strain sequencing project: providing services to taxonomists for standard genome sequencing and annotation.</title>
        <authorList>
            <consortium name="The Broad Institute Genomics Platform"/>
            <consortium name="The Broad Institute Genome Sequencing Center for Infectious Disease"/>
            <person name="Wu L."/>
            <person name="Ma J."/>
        </authorList>
    </citation>
    <scope>NUCLEOTIDE SEQUENCE [LARGE SCALE GENOMIC DNA]</scope>
    <source>
        <strain evidence="4">CGMCC 1.15461</strain>
    </source>
</reference>
<dbReference type="PROSITE" id="PS51841">
    <property type="entry name" value="LTD"/>
    <property type="match status" value="1"/>
</dbReference>
<name>A0ABQ1JH66_9FLAO</name>
<dbReference type="InterPro" id="IPR003961">
    <property type="entry name" value="FN3_dom"/>
</dbReference>
<keyword evidence="4" id="KW-1185">Reference proteome</keyword>
<evidence type="ECO:0000259" key="2">
    <source>
        <dbReference type="PROSITE" id="PS51841"/>
    </source>
</evidence>
<dbReference type="InterPro" id="IPR013783">
    <property type="entry name" value="Ig-like_fold"/>
</dbReference>
<dbReference type="InterPro" id="IPR036116">
    <property type="entry name" value="FN3_sf"/>
</dbReference>
<dbReference type="Gene3D" id="2.60.40.10">
    <property type="entry name" value="Immunoglobulins"/>
    <property type="match status" value="1"/>
</dbReference>
<protein>
    <recommendedName>
        <fullName evidence="2">LTD domain-containing protein</fullName>
    </recommendedName>
</protein>
<accession>A0ABQ1JH66</accession>
<dbReference type="SMART" id="SM00060">
    <property type="entry name" value="FN3"/>
    <property type="match status" value="2"/>
</dbReference>
<dbReference type="CDD" id="cd00063">
    <property type="entry name" value="FN3"/>
    <property type="match status" value="1"/>
</dbReference>
<feature type="region of interest" description="Disordered" evidence="1">
    <location>
        <begin position="25"/>
        <end position="49"/>
    </location>
</feature>
<dbReference type="EMBL" id="BMJE01000001">
    <property type="protein sequence ID" value="GGB67063.1"/>
    <property type="molecule type" value="Genomic_DNA"/>
</dbReference>
<proteinExistence type="predicted"/>
<gene>
    <name evidence="3" type="ORF">GCM10007424_03840</name>
</gene>
<feature type="compositionally biased region" description="Low complexity" evidence="1">
    <location>
        <begin position="31"/>
        <end position="46"/>
    </location>
</feature>
<evidence type="ECO:0000313" key="3">
    <source>
        <dbReference type="EMBL" id="GGB67063.1"/>
    </source>
</evidence>
<evidence type="ECO:0000313" key="4">
    <source>
        <dbReference type="Proteomes" id="UP000615760"/>
    </source>
</evidence>
<dbReference type="Gene3D" id="6.10.250.2590">
    <property type="match status" value="1"/>
</dbReference>
<dbReference type="Pfam" id="PF00932">
    <property type="entry name" value="LTD"/>
    <property type="match status" value="1"/>
</dbReference>
<feature type="domain" description="LTD" evidence="2">
    <location>
        <begin position="830"/>
        <end position="972"/>
    </location>
</feature>
<evidence type="ECO:0000256" key="1">
    <source>
        <dbReference type="SAM" id="MobiDB-lite"/>
    </source>
</evidence>
<sequence>MLCIGATSWGQDLIAVQDFESSPATPTLTFSNSSGNYSSGTNSGSYRPSGADRFVSGSRGWEVRGGTSTLTFNNQSLDGYIDVDLNLKIASMSLTTGNGADSSDYVDVYISLDGGSTYSNEVSINGSGNTYWSFTDSGSETVEYDGDNNPTDFTSSGEPNGISSLTVSLPNTATQVRVRVVLHNNSSNERWVIDDVKLTGTVSGPSVTTDSPDVDTDFAILNGTVSNGDATAVSFDYGTTTDYGSNEIGDPSTITGNGSFNAIVLIDVNTQYHYRAVAGSELGDDVSFWTLANVPNAPEANNVGVYQADITIGSGDGNPATTQYALHVVDEANNDYYVQTDGTLGVTAAWHIASEWAAITVNGLTEDSDYVFYAKARNGANVETAENTQGLLVSTLPNTAPTITADELTAFGEVCIHTTSTENSFGLYGENLTADNVVITAPTGYTLSNTAAGTYAATLTLTPVGGEVLEDIYVRFTPTAVQSYSGNITISGGGTSIDTNVATSGSGVNTGATVTTSSANAINTTTATLGGEVTDEGCSSVTARGVVIGTSATPSIGDAGVTNFAAASGGSGVFTVSATGLTSNTQYYARAYATTAGGTTYGSDITFTTLCGEFALPFTEGFDDVSFPPTCWTSFRGSNGLGTNQDWKRETNTSYTYNGSAGTAYVEYESVSGGNAEDWLVTPPIMLPNTDGTIELKYQEMQDFENNWGTEYYVKIATSNPSNPASYTNVINYGESDLPDAETSNYAERTIDLTTYKGQTVYIAFVMVQNNGDSWYIDDISITETAPPLAAPVAIAATDITTTSFTANWASVEGATSYRLDVSAYEEFGVGSAFSELIISEYVEGNNPGNNRAIELYNGTGNSIDLSEYSISRGDDTKYVLSGTLANGATYVIANSGAASGTLAVADDTVAWSDGTAMSFTGDEDVNLYKNFVLIDKVGAGNTNVTLRRKSTVTGPTTSYNSNEWDSYPVDNIDNLGSHTANGSFTPSYVTGYEDLNVSDVTSYEVTGLESGVDYFYRVRAVSATETSDNSNVIATITGAQNVWNGTEWTTGSAPGVIDAAIIEGPYNTTDNGTFSAATLTVNAEGSITVTSGTTLTISEGIVNNAGAENFIVEDNANIIQTNNVANTGAITVYKNSSPLYRLDYTMWSSPVSGQNLQEFSPQTLSNRFYTYNETTDQYNTVDPSVTAFATGLGYLIRIANDHPSYVNTDTPGAPWTGTFTGTPNNGDVAVNMSTVLNGYNIVGNPYPSPINVHDFYNTNSGTINAGSALYFWRKRNDAAASSYATVTMAAYTANSQEGGFGDTGSGTFTGDPSTWVINPGQGFIVQATGSTLTFNNSMRRGVNNGQFFRMDQENTPSTNISRLWLNITGNNGEFNQMAVAYSDVTTNELDYGWDGKMLENNDDVKLFSLLGDATKLSIQARAAFTDTDAVAVGYKATNTGSYTISLDHVDGLFEEGQQIYLIDNVQNMTHNLTEGGGYNFSTEAGTFTDRFEIIYTIEALDTNTPVLNINQVVVYKEGNSVMIDTGNAEISTVNVYDINGRLLYNAGNINATTTAINNLRIAQQLIILEINTNKGTVNKKFVF</sequence>